<evidence type="ECO:0000313" key="3">
    <source>
        <dbReference type="EMBL" id="STX38997.1"/>
    </source>
</evidence>
<dbReference type="Proteomes" id="UP000054698">
    <property type="component" value="Unassembled WGS sequence"/>
</dbReference>
<dbReference type="EMBL" id="LNYB01000031">
    <property type="protein sequence ID" value="KTD01421.1"/>
    <property type="molecule type" value="Genomic_DNA"/>
</dbReference>
<dbReference type="AlphaFoldDB" id="A0A0W0U188"/>
<reference evidence="1 4" key="1">
    <citation type="submission" date="2015-11" db="EMBL/GenBank/DDBJ databases">
        <title>Genomic analysis of 38 Legionella species identifies large and diverse effector repertoires.</title>
        <authorList>
            <person name="Burstein D."/>
            <person name="Amaro F."/>
            <person name="Zusman T."/>
            <person name="Lifshitz Z."/>
            <person name="Cohen O."/>
            <person name="Gilbert J.A."/>
            <person name="Pupko T."/>
            <person name="Shuman H.A."/>
            <person name="Segal G."/>
        </authorList>
    </citation>
    <scope>NUCLEOTIDE SEQUENCE [LARGE SCALE GENOMIC DNA]</scope>
    <source>
        <strain evidence="1 4">WO-44C</strain>
    </source>
</reference>
<organism evidence="1 4">
    <name type="scientific">Legionella feeleii</name>
    <dbReference type="NCBI Taxonomy" id="453"/>
    <lineage>
        <taxon>Bacteria</taxon>
        <taxon>Pseudomonadati</taxon>
        <taxon>Pseudomonadota</taxon>
        <taxon>Gammaproteobacteria</taxon>
        <taxon>Legionellales</taxon>
        <taxon>Legionellaceae</taxon>
        <taxon>Legionella</taxon>
    </lineage>
</organism>
<proteinExistence type="predicted"/>
<gene>
    <name evidence="1" type="ORF">Lfee_1025</name>
    <name evidence="3" type="ORF">NCTC11978_02187</name>
    <name evidence="2" type="ORF">NCTC12022_01969</name>
</gene>
<dbReference type="EMBL" id="UASS01000018">
    <property type="protein sequence ID" value="SPX61229.1"/>
    <property type="molecule type" value="Genomic_DNA"/>
</dbReference>
<dbReference type="EMBL" id="UGNY01000001">
    <property type="protein sequence ID" value="STX38997.1"/>
    <property type="molecule type" value="Genomic_DNA"/>
</dbReference>
<evidence type="ECO:0000313" key="4">
    <source>
        <dbReference type="Proteomes" id="UP000054698"/>
    </source>
</evidence>
<dbReference type="PATRIC" id="fig|453.4.peg.1105"/>
<evidence type="ECO:0000313" key="1">
    <source>
        <dbReference type="EMBL" id="KTD01421.1"/>
    </source>
</evidence>
<keyword evidence="4" id="KW-1185">Reference proteome</keyword>
<name>A0A0W0U188_9GAMM</name>
<reference evidence="5 6" key="2">
    <citation type="submission" date="2018-06" db="EMBL/GenBank/DDBJ databases">
        <authorList>
            <consortium name="Pathogen Informatics"/>
            <person name="Doyle S."/>
        </authorList>
    </citation>
    <scope>NUCLEOTIDE SEQUENCE [LARGE SCALE GENOMIC DNA]</scope>
    <source>
        <strain evidence="3 6">NCTC11978</strain>
        <strain evidence="2 5">NCTC12022</strain>
    </source>
</reference>
<evidence type="ECO:0000313" key="5">
    <source>
        <dbReference type="Proteomes" id="UP000251942"/>
    </source>
</evidence>
<dbReference type="Proteomes" id="UP000254033">
    <property type="component" value="Unassembled WGS sequence"/>
</dbReference>
<dbReference type="STRING" id="453.Lfee_1025"/>
<accession>A0A0W0U188</accession>
<evidence type="ECO:0000313" key="6">
    <source>
        <dbReference type="Proteomes" id="UP000254033"/>
    </source>
</evidence>
<evidence type="ECO:0000313" key="2">
    <source>
        <dbReference type="EMBL" id="SPX61229.1"/>
    </source>
</evidence>
<protein>
    <submittedName>
        <fullName evidence="1">Uncharacterized protein</fullName>
    </submittedName>
</protein>
<dbReference type="Proteomes" id="UP000251942">
    <property type="component" value="Unassembled WGS sequence"/>
</dbReference>
<sequence>MKTMGEPMLRGVVLFLLFSWPFYLVAQDTELKFYRPFGEVNQQVPLVVKEEVKGQCWQQSERIKREDAWRCVVGDKTYDPCFVKQYGSNTQALCPQSPWIGDSVQIDLPAAVDNSQHTELNMAETLPWALELTTGEKCQAVDKGDFFDGLPVRYHCDSQTVLLGHIQRCKASWSILQRTASGVSTAWVAKAWF</sequence>